<feature type="compositionally biased region" description="Polar residues" evidence="2">
    <location>
        <begin position="166"/>
        <end position="183"/>
    </location>
</feature>
<comment type="caution">
    <text evidence="4">The sequence shown here is derived from an EMBL/GenBank/DDBJ whole genome shotgun (WGS) entry which is preliminary data.</text>
</comment>
<comment type="function">
    <text evidence="1">May be involved in neurite outgrowth.</text>
</comment>
<feature type="domain" description="G protein-regulated inducer of neurite outgrowth C-terminal" evidence="3">
    <location>
        <begin position="781"/>
        <end position="903"/>
    </location>
</feature>
<gene>
    <name evidence="4" type="ORF">COCON_G00105090</name>
</gene>
<proteinExistence type="predicted"/>
<feature type="compositionally biased region" description="Basic and acidic residues" evidence="2">
    <location>
        <begin position="184"/>
        <end position="201"/>
    </location>
</feature>
<dbReference type="Pfam" id="PF15235">
    <property type="entry name" value="GRIN_C"/>
    <property type="match status" value="1"/>
</dbReference>
<feature type="compositionally biased region" description="Basic and acidic residues" evidence="2">
    <location>
        <begin position="599"/>
        <end position="609"/>
    </location>
</feature>
<feature type="compositionally biased region" description="Basic and acidic residues" evidence="2">
    <location>
        <begin position="784"/>
        <end position="799"/>
    </location>
</feature>
<feature type="compositionally biased region" description="Basic and acidic residues" evidence="2">
    <location>
        <begin position="285"/>
        <end position="295"/>
    </location>
</feature>
<accession>A0A9Q1HZJ4</accession>
<keyword evidence="5" id="KW-1185">Reference proteome</keyword>
<feature type="compositionally biased region" description="Polar residues" evidence="2">
    <location>
        <begin position="129"/>
        <end position="147"/>
    </location>
</feature>
<feature type="region of interest" description="Disordered" evidence="2">
    <location>
        <begin position="667"/>
        <end position="688"/>
    </location>
</feature>
<name>A0A9Q1HZJ4_CONCO</name>
<dbReference type="Proteomes" id="UP001152803">
    <property type="component" value="Unassembled WGS sequence"/>
</dbReference>
<protein>
    <recommendedName>
        <fullName evidence="3">G protein-regulated inducer of neurite outgrowth C-terminal domain-containing protein</fullName>
    </recommendedName>
</protein>
<feature type="region of interest" description="Disordered" evidence="2">
    <location>
        <begin position="860"/>
        <end position="908"/>
    </location>
</feature>
<evidence type="ECO:0000313" key="5">
    <source>
        <dbReference type="Proteomes" id="UP001152803"/>
    </source>
</evidence>
<dbReference type="PANTHER" id="PTHR15718">
    <property type="entry name" value="G PROTEIN-REGULATED INDUCER OF NEURITE OUTGROWTH C-TERMINAL DOMAIN-CONTAINING PROTEIN"/>
    <property type="match status" value="1"/>
</dbReference>
<dbReference type="GO" id="GO:0031175">
    <property type="term" value="P:neuron projection development"/>
    <property type="evidence" value="ECO:0007669"/>
    <property type="project" value="TreeGrafter"/>
</dbReference>
<reference evidence="4" key="1">
    <citation type="journal article" date="2023" name="Science">
        <title>Genome structures resolve the early diversification of teleost fishes.</title>
        <authorList>
            <person name="Parey E."/>
            <person name="Louis A."/>
            <person name="Montfort J."/>
            <person name="Bouchez O."/>
            <person name="Roques C."/>
            <person name="Iampietro C."/>
            <person name="Lluch J."/>
            <person name="Castinel A."/>
            <person name="Donnadieu C."/>
            <person name="Desvignes T."/>
            <person name="Floi Bucao C."/>
            <person name="Jouanno E."/>
            <person name="Wen M."/>
            <person name="Mejri S."/>
            <person name="Dirks R."/>
            <person name="Jansen H."/>
            <person name="Henkel C."/>
            <person name="Chen W.J."/>
            <person name="Zahm M."/>
            <person name="Cabau C."/>
            <person name="Klopp C."/>
            <person name="Thompson A.W."/>
            <person name="Robinson-Rechavi M."/>
            <person name="Braasch I."/>
            <person name="Lecointre G."/>
            <person name="Bobe J."/>
            <person name="Postlethwait J.H."/>
            <person name="Berthelot C."/>
            <person name="Roest Crollius H."/>
            <person name="Guiguen Y."/>
        </authorList>
    </citation>
    <scope>NUCLEOTIDE SEQUENCE</scope>
    <source>
        <strain evidence="4">Concon-B</strain>
    </source>
</reference>
<feature type="compositionally biased region" description="Polar residues" evidence="2">
    <location>
        <begin position="232"/>
        <end position="268"/>
    </location>
</feature>
<dbReference type="InterPro" id="IPR026646">
    <property type="entry name" value="GPRIN2-like/GPRIN3"/>
</dbReference>
<sequence>MGTVPDPKRTVTADRVPQPKPVDPSASEYKPALDSKLVSVSAPQEQPSNLSLKTNGGGIKKSSDNSQPNNRRASNTLISPTRDQKPASTFSILANEKSKADQKESTFASSMADQKESALTCPAGDYGKSSITSSTADNRKSTITPSTGDHRKSPSTSSTGDHRKSPSTSSMRYPEKSTITSSIADHKKPEIISTKDIETGKDLIAGFVSQSHDNSSARERVLPAAEKEDISKSSLSVSALTPSRPSSQANDTGGDMESSTEVFVQSKESSAKDTSEYSQAPHSETNVRSRSDQVSHRTHTASLALTTKQDETGDVGGSRKDASLSAQSKDYKDAVRLSCASPKSPAQTGNHPQTSEGEAARSISVNVQQVKQEKPQSPGAERSKVMSVSSATPAVAHKGKGDMESSSHTHLSFLPPSHPDSPGALLSKPGAAATVGGTPTLNVTAEETHEAQQGLGSRYKEAGTMTVSTEHRSTSKHSHHDAGVQAVAIVCSRSVGTSPGLTSQGGVLKLNGMAMERQETLTVTCQRSSRSVPVYQITMDDSWSSQSGILSDACGQTVVSSQIHRESSLLTSKQICDHLPGPARQKGGQSNSQTTGVIHHSDPVLKPEGKGQGTTSKEAVDTTQKWLPLLQPVYQINIEPCSQSNMTSSASTCNKESLMLDSTCHHKSGTESGSGRQQGARGCFPGKADSNNVCQGSAETRSVMPPAVRPSPAQVDNLLPGALTVAESEKDQEEANPSLLNPAAEGKQVTGRLNEGLKQQAPKKQDGRACKAGQSEAGGKKKKKESERSQTNEEVRKEQSQSGSRGKAGKAKGIHDVVWDEQGMTWEVYGASADPESLGFAIQNHLQSKIKEQERLIKAQVERRRSEAPCSPAGKRTRRRQPKMFRSLMKNVRRPNCCARPPPSSVLE</sequence>
<feature type="compositionally biased region" description="Polar residues" evidence="2">
    <location>
        <begin position="344"/>
        <end position="356"/>
    </location>
</feature>
<feature type="region of interest" description="Disordered" evidence="2">
    <location>
        <begin position="577"/>
        <end position="617"/>
    </location>
</feature>
<dbReference type="AlphaFoldDB" id="A0A9Q1HZJ4"/>
<feature type="compositionally biased region" description="Basic and acidic residues" evidence="2">
    <location>
        <begin position="1"/>
        <end position="12"/>
    </location>
</feature>
<evidence type="ECO:0000256" key="1">
    <source>
        <dbReference type="ARBA" id="ARBA00002358"/>
    </source>
</evidence>
<feature type="compositionally biased region" description="Polar residues" evidence="2">
    <location>
        <begin position="64"/>
        <end position="92"/>
    </location>
</feature>
<dbReference type="OrthoDB" id="10049175at2759"/>
<evidence type="ECO:0000259" key="3">
    <source>
        <dbReference type="Pfam" id="PF15235"/>
    </source>
</evidence>
<evidence type="ECO:0000313" key="4">
    <source>
        <dbReference type="EMBL" id="KAJ8271650.1"/>
    </source>
</evidence>
<feature type="compositionally biased region" description="Basic and acidic residues" evidence="2">
    <location>
        <begin position="215"/>
        <end position="231"/>
    </location>
</feature>
<dbReference type="PANTHER" id="PTHR15718:SF6">
    <property type="entry name" value="G PROTEIN-REGULATED INDUCER OF NEURITE OUTGROWTH 3"/>
    <property type="match status" value="1"/>
</dbReference>
<feature type="region of interest" description="Disordered" evidence="2">
    <location>
        <begin position="757"/>
        <end position="814"/>
    </location>
</feature>
<dbReference type="GO" id="GO:0005886">
    <property type="term" value="C:plasma membrane"/>
    <property type="evidence" value="ECO:0007669"/>
    <property type="project" value="TreeGrafter"/>
</dbReference>
<dbReference type="InterPro" id="IPR032745">
    <property type="entry name" value="GRIN_C"/>
</dbReference>
<feature type="region of interest" description="Disordered" evidence="2">
    <location>
        <begin position="1"/>
        <end position="438"/>
    </location>
</feature>
<feature type="compositionally biased region" description="Polar residues" evidence="2">
    <location>
        <begin position="41"/>
        <end position="54"/>
    </location>
</feature>
<organism evidence="4 5">
    <name type="scientific">Conger conger</name>
    <name type="common">Conger eel</name>
    <name type="synonym">Muraena conger</name>
    <dbReference type="NCBI Taxonomy" id="82655"/>
    <lineage>
        <taxon>Eukaryota</taxon>
        <taxon>Metazoa</taxon>
        <taxon>Chordata</taxon>
        <taxon>Craniata</taxon>
        <taxon>Vertebrata</taxon>
        <taxon>Euteleostomi</taxon>
        <taxon>Actinopterygii</taxon>
        <taxon>Neopterygii</taxon>
        <taxon>Teleostei</taxon>
        <taxon>Anguilliformes</taxon>
        <taxon>Congridae</taxon>
        <taxon>Conger</taxon>
    </lineage>
</organism>
<evidence type="ECO:0000256" key="2">
    <source>
        <dbReference type="SAM" id="MobiDB-lite"/>
    </source>
</evidence>
<dbReference type="EMBL" id="JAFJMO010000007">
    <property type="protein sequence ID" value="KAJ8271650.1"/>
    <property type="molecule type" value="Genomic_DNA"/>
</dbReference>
<feature type="compositionally biased region" description="Polar residues" evidence="2">
    <location>
        <begin position="587"/>
        <end position="596"/>
    </location>
</feature>